<evidence type="ECO:0000313" key="5">
    <source>
        <dbReference type="Proteomes" id="UP000256645"/>
    </source>
</evidence>
<dbReference type="PANTHER" id="PTHR11895:SF67">
    <property type="entry name" value="AMIDASE DOMAIN-CONTAINING PROTEIN"/>
    <property type="match status" value="1"/>
</dbReference>
<dbReference type="InterPro" id="IPR020556">
    <property type="entry name" value="Amidase_CS"/>
</dbReference>
<dbReference type="SUPFAM" id="SSF75304">
    <property type="entry name" value="Amidase signature (AS) enzymes"/>
    <property type="match status" value="1"/>
</dbReference>
<reference evidence="4 5" key="1">
    <citation type="journal article" date="2018" name="IMA Fungus">
        <title>IMA Genome-F 9: Draft genome sequence of Annulohypoxylon stygium, Aspergillus mulundensis, Berkeleyomyces basicola (syn. Thielaviopsis basicola), Ceratocystis smalleyi, two Cercospora beticola strains, Coleophoma cylindrospora, Fusarium fracticaudum, Phialophora cf. hyalina, and Morchella septimelata.</title>
        <authorList>
            <person name="Wingfield B.D."/>
            <person name="Bills G.F."/>
            <person name="Dong Y."/>
            <person name="Huang W."/>
            <person name="Nel W.J."/>
            <person name="Swalarsk-Parry B.S."/>
            <person name="Vaghefi N."/>
            <person name="Wilken P.M."/>
            <person name="An Z."/>
            <person name="de Beer Z.W."/>
            <person name="De Vos L."/>
            <person name="Chen L."/>
            <person name="Duong T.A."/>
            <person name="Gao Y."/>
            <person name="Hammerbacher A."/>
            <person name="Kikkert J.R."/>
            <person name="Li Y."/>
            <person name="Li H."/>
            <person name="Li K."/>
            <person name="Li Q."/>
            <person name="Liu X."/>
            <person name="Ma X."/>
            <person name="Naidoo K."/>
            <person name="Pethybridge S.J."/>
            <person name="Sun J."/>
            <person name="Steenkamp E.T."/>
            <person name="van der Nest M.A."/>
            <person name="van Wyk S."/>
            <person name="Wingfield M.J."/>
            <person name="Xiong C."/>
            <person name="Yue Q."/>
            <person name="Zhang X."/>
        </authorList>
    </citation>
    <scope>NUCLEOTIDE SEQUENCE [LARGE SCALE GENOMIC DNA]</scope>
    <source>
        <strain evidence="4 5">BP6252</strain>
    </source>
</reference>
<feature type="domain" description="Amidase" evidence="3">
    <location>
        <begin position="162"/>
        <end position="566"/>
    </location>
</feature>
<dbReference type="AlphaFoldDB" id="A0A3D8QPY2"/>
<protein>
    <submittedName>
        <fullName evidence="4">Glutamyl-tRNA(Gln) amidotransferase subunit A</fullName>
    </submittedName>
</protein>
<dbReference type="Pfam" id="PF01425">
    <property type="entry name" value="Amidase"/>
    <property type="match status" value="1"/>
</dbReference>
<keyword evidence="5" id="KW-1185">Reference proteome</keyword>
<dbReference type="InterPro" id="IPR036928">
    <property type="entry name" value="AS_sf"/>
</dbReference>
<dbReference type="OrthoDB" id="421993at2759"/>
<evidence type="ECO:0000259" key="3">
    <source>
        <dbReference type="Pfam" id="PF01425"/>
    </source>
</evidence>
<comment type="similarity">
    <text evidence="1">Belongs to the amidase family.</text>
</comment>
<name>A0A3D8QPY2_9HELO</name>
<dbReference type="PANTHER" id="PTHR11895">
    <property type="entry name" value="TRANSAMIDASE"/>
    <property type="match status" value="1"/>
</dbReference>
<feature type="region of interest" description="Disordered" evidence="2">
    <location>
        <begin position="79"/>
        <end position="104"/>
    </location>
</feature>
<dbReference type="Proteomes" id="UP000256645">
    <property type="component" value="Unassembled WGS sequence"/>
</dbReference>
<comment type="caution">
    <text evidence="4">The sequence shown here is derived from an EMBL/GenBank/DDBJ whole genome shotgun (WGS) entry which is preliminary data.</text>
</comment>
<sequence>MVASLKADRRFLNYPEPVAGPDVPLKRDTKSNPALTGISLLVAVWLLEHFGWLRQLIWRNTGFNRLRSLQEYIENVEPRHNPNVTPIPQKQNSEQLEPANAESVPDSFRPKYYTSADYHRMYLTGELTPTAVAKALLPLIRRDISPPGPYSIGWHDSKVDLVMAAAEASTLRYKKQCPIGPLDGVPTGVKDDYDLEGYRTNLGSANEYTVKPIGGGCITSWCVKKLEESGALILGKLTMPEFGMDTCGNNPVYGTPPNPHNPQYYTGASSSGSAYAVSVGLIPFALGGDGGGSVRIPASFCSIYGLKTSHGRVSQAPSANHANTCAVNGPLASDIRSLAAAYHVMATPHPNSDFPPTSPIPLSVSSPKSPQRILGVPDEWISGATPRTQYLCRSMLEKLSKTYNYKLVPIKIPFLVEGQLAHAMTMLADAATLLPSTHNITAPNKVLVALGSVTPATDYLLAQKLRHLLMQHLAHLWKEYPGMIIVTPTTSCEGWPFSHPKSEFKYGLSDGDTTLKTMEYVWMANFCGMPSLALPVGFAKAVGTGEENIPVGMMGMAEWGGEDELLQWGLDAEALSEDITRRPPIWVDVVEKAKLEMTEDTNGLVSEEGVLVDI</sequence>
<evidence type="ECO:0000256" key="1">
    <source>
        <dbReference type="ARBA" id="ARBA00009199"/>
    </source>
</evidence>
<dbReference type="InterPro" id="IPR023631">
    <property type="entry name" value="Amidase_dom"/>
</dbReference>
<accession>A0A3D8QPY2</accession>
<dbReference type="EMBL" id="PDLM01000013">
    <property type="protein sequence ID" value="RDW63738.1"/>
    <property type="molecule type" value="Genomic_DNA"/>
</dbReference>
<dbReference type="Gene3D" id="3.90.1300.10">
    <property type="entry name" value="Amidase signature (AS) domain"/>
    <property type="match status" value="1"/>
</dbReference>
<dbReference type="PROSITE" id="PS00571">
    <property type="entry name" value="AMIDASES"/>
    <property type="match status" value="1"/>
</dbReference>
<keyword evidence="4" id="KW-0808">Transferase</keyword>
<evidence type="ECO:0000313" key="4">
    <source>
        <dbReference type="EMBL" id="RDW63738.1"/>
    </source>
</evidence>
<organism evidence="4 5">
    <name type="scientific">Coleophoma cylindrospora</name>
    <dbReference type="NCBI Taxonomy" id="1849047"/>
    <lineage>
        <taxon>Eukaryota</taxon>
        <taxon>Fungi</taxon>
        <taxon>Dikarya</taxon>
        <taxon>Ascomycota</taxon>
        <taxon>Pezizomycotina</taxon>
        <taxon>Leotiomycetes</taxon>
        <taxon>Helotiales</taxon>
        <taxon>Dermateaceae</taxon>
        <taxon>Coleophoma</taxon>
    </lineage>
</organism>
<dbReference type="STRING" id="1849047.A0A3D8QPY2"/>
<proteinExistence type="inferred from homology"/>
<gene>
    <name evidence="4" type="ORF">BP6252_11283</name>
</gene>
<feature type="compositionally biased region" description="Polar residues" evidence="2">
    <location>
        <begin position="82"/>
        <end position="95"/>
    </location>
</feature>
<evidence type="ECO:0000256" key="2">
    <source>
        <dbReference type="SAM" id="MobiDB-lite"/>
    </source>
</evidence>
<dbReference type="GO" id="GO:0016740">
    <property type="term" value="F:transferase activity"/>
    <property type="evidence" value="ECO:0007669"/>
    <property type="project" value="UniProtKB-KW"/>
</dbReference>
<dbReference type="InterPro" id="IPR000120">
    <property type="entry name" value="Amidase"/>
</dbReference>